<dbReference type="EMBL" id="KQ474081">
    <property type="protein sequence ID" value="KPV74103.1"/>
    <property type="molecule type" value="Genomic_DNA"/>
</dbReference>
<dbReference type="RefSeq" id="XP_018270152.1">
    <property type="nucleotide sequence ID" value="XM_018418685.1"/>
</dbReference>
<dbReference type="Proteomes" id="UP000053890">
    <property type="component" value="Unassembled WGS sequence"/>
</dbReference>
<keyword evidence="3" id="KW-1185">Reference proteome</keyword>
<feature type="compositionally biased region" description="Basic residues" evidence="1">
    <location>
        <begin position="31"/>
        <end position="42"/>
    </location>
</feature>
<organism evidence="2 3">
    <name type="scientific">Rhodotorula graminis (strain WP1)</name>
    <dbReference type="NCBI Taxonomy" id="578459"/>
    <lineage>
        <taxon>Eukaryota</taxon>
        <taxon>Fungi</taxon>
        <taxon>Dikarya</taxon>
        <taxon>Basidiomycota</taxon>
        <taxon>Pucciniomycotina</taxon>
        <taxon>Microbotryomycetes</taxon>
        <taxon>Sporidiobolales</taxon>
        <taxon>Sporidiobolaceae</taxon>
        <taxon>Rhodotorula</taxon>
    </lineage>
</organism>
<evidence type="ECO:0000313" key="3">
    <source>
        <dbReference type="Proteomes" id="UP000053890"/>
    </source>
</evidence>
<gene>
    <name evidence="2" type="ORF">RHOBADRAFT_65340</name>
</gene>
<reference evidence="2 3" key="1">
    <citation type="journal article" date="2015" name="Front. Microbiol.">
        <title>Genome sequence of the plant growth promoting endophytic yeast Rhodotorula graminis WP1.</title>
        <authorList>
            <person name="Firrincieli A."/>
            <person name="Otillar R."/>
            <person name="Salamov A."/>
            <person name="Schmutz J."/>
            <person name="Khan Z."/>
            <person name="Redman R.S."/>
            <person name="Fleck N.D."/>
            <person name="Lindquist E."/>
            <person name="Grigoriev I.V."/>
            <person name="Doty S.L."/>
        </authorList>
    </citation>
    <scope>NUCLEOTIDE SEQUENCE [LARGE SCALE GENOMIC DNA]</scope>
    <source>
        <strain evidence="2 3">WP1</strain>
    </source>
</reference>
<dbReference type="AlphaFoldDB" id="A0A0P9EXA6"/>
<dbReference type="GeneID" id="28979132"/>
<feature type="region of interest" description="Disordered" evidence="1">
    <location>
        <begin position="18"/>
        <end position="64"/>
    </location>
</feature>
<sequence>MQAEFLALLAPWVLRAPPPEQAVGVPSRSLGHAHRPPAHGHSHSASDDGRASSAYFPRARSQRW</sequence>
<proteinExistence type="predicted"/>
<name>A0A0P9EXA6_RHOGW</name>
<evidence type="ECO:0000256" key="1">
    <source>
        <dbReference type="SAM" id="MobiDB-lite"/>
    </source>
</evidence>
<accession>A0A0P9EXA6</accession>
<evidence type="ECO:0000313" key="2">
    <source>
        <dbReference type="EMBL" id="KPV74103.1"/>
    </source>
</evidence>
<protein>
    <submittedName>
        <fullName evidence="2">Uncharacterized protein</fullName>
    </submittedName>
</protein>